<dbReference type="InterPro" id="IPR001138">
    <property type="entry name" value="Zn2Cys6_DnaBD"/>
</dbReference>
<evidence type="ECO:0000313" key="5">
    <source>
        <dbReference type="EMBL" id="KAH7126505.1"/>
    </source>
</evidence>
<keyword evidence="6" id="KW-1185">Reference proteome</keyword>
<comment type="subcellular location">
    <subcellularLocation>
        <location evidence="1">Nucleus</location>
    </subcellularLocation>
</comment>
<dbReference type="InterPro" id="IPR021858">
    <property type="entry name" value="Fun_TF"/>
</dbReference>
<accession>A0A9P9DVI4</accession>
<evidence type="ECO:0000256" key="3">
    <source>
        <dbReference type="SAM" id="MobiDB-lite"/>
    </source>
</evidence>
<dbReference type="Proteomes" id="UP000717696">
    <property type="component" value="Unassembled WGS sequence"/>
</dbReference>
<reference evidence="5" key="1">
    <citation type="journal article" date="2021" name="Nat. Commun.">
        <title>Genetic determinants of endophytism in the Arabidopsis root mycobiome.</title>
        <authorList>
            <person name="Mesny F."/>
            <person name="Miyauchi S."/>
            <person name="Thiergart T."/>
            <person name="Pickel B."/>
            <person name="Atanasova L."/>
            <person name="Karlsson M."/>
            <person name="Huettel B."/>
            <person name="Barry K.W."/>
            <person name="Haridas S."/>
            <person name="Chen C."/>
            <person name="Bauer D."/>
            <person name="Andreopoulos W."/>
            <person name="Pangilinan J."/>
            <person name="LaButti K."/>
            <person name="Riley R."/>
            <person name="Lipzen A."/>
            <person name="Clum A."/>
            <person name="Drula E."/>
            <person name="Henrissat B."/>
            <person name="Kohler A."/>
            <person name="Grigoriev I.V."/>
            <person name="Martin F.M."/>
            <person name="Hacquard S."/>
        </authorList>
    </citation>
    <scope>NUCLEOTIDE SEQUENCE</scope>
    <source>
        <strain evidence="5">MPI-CAGE-AT-0021</strain>
    </source>
</reference>
<organism evidence="5 6">
    <name type="scientific">Dactylonectria estremocensis</name>
    <dbReference type="NCBI Taxonomy" id="1079267"/>
    <lineage>
        <taxon>Eukaryota</taxon>
        <taxon>Fungi</taxon>
        <taxon>Dikarya</taxon>
        <taxon>Ascomycota</taxon>
        <taxon>Pezizomycotina</taxon>
        <taxon>Sordariomycetes</taxon>
        <taxon>Hypocreomycetidae</taxon>
        <taxon>Hypocreales</taxon>
        <taxon>Nectriaceae</taxon>
        <taxon>Dactylonectria</taxon>
    </lineage>
</organism>
<dbReference type="Pfam" id="PF11951">
    <property type="entry name" value="Fungal_trans_2"/>
    <property type="match status" value="1"/>
</dbReference>
<name>A0A9P9DVI4_9HYPO</name>
<feature type="domain" description="Zn(2)-C6 fungal-type" evidence="4">
    <location>
        <begin position="10"/>
        <end position="40"/>
    </location>
</feature>
<dbReference type="OrthoDB" id="3251668at2759"/>
<dbReference type="InterPro" id="IPR036864">
    <property type="entry name" value="Zn2-C6_fun-type_DNA-bd_sf"/>
</dbReference>
<dbReference type="GO" id="GO:0008270">
    <property type="term" value="F:zinc ion binding"/>
    <property type="evidence" value="ECO:0007669"/>
    <property type="project" value="InterPro"/>
</dbReference>
<feature type="region of interest" description="Disordered" evidence="3">
    <location>
        <begin position="92"/>
        <end position="125"/>
    </location>
</feature>
<protein>
    <submittedName>
        <fullName evidence="5">Fungal-specific transcription factor domain-containing protein</fullName>
    </submittedName>
</protein>
<dbReference type="SUPFAM" id="SSF57701">
    <property type="entry name" value="Zn2/Cys6 DNA-binding domain"/>
    <property type="match status" value="1"/>
</dbReference>
<dbReference type="GO" id="GO:0005634">
    <property type="term" value="C:nucleus"/>
    <property type="evidence" value="ECO:0007669"/>
    <property type="project" value="UniProtKB-SubCell"/>
</dbReference>
<dbReference type="PANTHER" id="PTHR37534">
    <property type="entry name" value="TRANSCRIPTIONAL ACTIVATOR PROTEIN UGA3"/>
    <property type="match status" value="1"/>
</dbReference>
<evidence type="ECO:0000256" key="1">
    <source>
        <dbReference type="ARBA" id="ARBA00004123"/>
    </source>
</evidence>
<dbReference type="SMART" id="SM00066">
    <property type="entry name" value="GAL4"/>
    <property type="match status" value="1"/>
</dbReference>
<dbReference type="PROSITE" id="PS00463">
    <property type="entry name" value="ZN2_CY6_FUNGAL_1"/>
    <property type="match status" value="1"/>
</dbReference>
<dbReference type="Pfam" id="PF00172">
    <property type="entry name" value="Zn_clus"/>
    <property type="match status" value="1"/>
</dbReference>
<dbReference type="PANTHER" id="PTHR37534:SF20">
    <property type="entry name" value="PRO1A C6 ZINK-FINGER PROTEIN"/>
    <property type="match status" value="1"/>
</dbReference>
<dbReference type="PROSITE" id="PS50048">
    <property type="entry name" value="ZN2_CY6_FUNGAL_2"/>
    <property type="match status" value="1"/>
</dbReference>
<dbReference type="AlphaFoldDB" id="A0A9P9DVI4"/>
<dbReference type="EMBL" id="JAGMUU010000023">
    <property type="protein sequence ID" value="KAH7126505.1"/>
    <property type="molecule type" value="Genomic_DNA"/>
</dbReference>
<gene>
    <name evidence="5" type="ORF">B0J13DRAFT_148880</name>
</gene>
<comment type="caution">
    <text evidence="5">The sequence shown here is derived from an EMBL/GenBank/DDBJ whole genome shotgun (WGS) entry which is preliminary data.</text>
</comment>
<evidence type="ECO:0000259" key="4">
    <source>
        <dbReference type="PROSITE" id="PS50048"/>
    </source>
</evidence>
<evidence type="ECO:0000313" key="6">
    <source>
        <dbReference type="Proteomes" id="UP000717696"/>
    </source>
</evidence>
<feature type="compositionally biased region" description="Polar residues" evidence="3">
    <location>
        <begin position="116"/>
        <end position="125"/>
    </location>
</feature>
<proteinExistence type="predicted"/>
<sequence>MTPGQKKKSSCWTCRLRHKKCDELQPLCGGCNALEIHCLYGSDKPDWMDSGKRQQQMTDKIKSQVKKNAKRRRGIALMESIARDISNVSEDVEMLSPSDDSSSLHVPISRSKGNAAKSSPTSDSVSLSHLADTAALDPPATSSTRDQDPEPKAALSELDMGFITGYMDYTFPTLFPFYRPPILKGGRTWLLALALKNSGFLNTIVSLSSYFFTIIPVALIPGHETCMSSTWKELHKQMDLALSTVQKNLKDISRRETGNSPLQSLYLLATITHLLIFEITLPSGKWQIHLDAATTLFKQIVRDHGDDNKNEGITKVWEKLSTNLSSPMSIPPSPNQSAFRFFSTLLLIEDVIASVSLERSPRLTDYHHELRHDGSGNVPTLSIEEIMGCEAWVLLAISDISILDSWKNECKKSGNLIEADLISRAESIETSIKQGLARLDGKAHSEKSESIQGNKPAQTLEALLQQSNCSYGYTLLVPELNRHITRIWAHAAYLYVLVVLLGWQPTEPRIRRNCTMMIELFNNISSPIWLRSLAWPFCVSGCLALGEDREEFRRIGSAMEGLLGFGTAREALSIMAKVWSQGDMDAESWDIGACLKILGHRVLLV</sequence>
<dbReference type="Gene3D" id="4.10.240.10">
    <property type="entry name" value="Zn(2)-C6 fungal-type DNA-binding domain"/>
    <property type="match status" value="1"/>
</dbReference>
<dbReference type="CDD" id="cd00067">
    <property type="entry name" value="GAL4"/>
    <property type="match status" value="1"/>
</dbReference>
<evidence type="ECO:0000256" key="2">
    <source>
        <dbReference type="ARBA" id="ARBA00023242"/>
    </source>
</evidence>
<keyword evidence="2" id="KW-0539">Nucleus</keyword>
<dbReference type="GO" id="GO:0000981">
    <property type="term" value="F:DNA-binding transcription factor activity, RNA polymerase II-specific"/>
    <property type="evidence" value="ECO:0007669"/>
    <property type="project" value="InterPro"/>
</dbReference>